<accession>A0A1M4YK88</accession>
<proteinExistence type="predicted"/>
<dbReference type="Proteomes" id="UP000184147">
    <property type="component" value="Unassembled WGS sequence"/>
</dbReference>
<keyword evidence="1" id="KW-0812">Transmembrane</keyword>
<dbReference type="EMBL" id="FQVQ01000003">
    <property type="protein sequence ID" value="SHF06150.1"/>
    <property type="molecule type" value="Genomic_DNA"/>
</dbReference>
<feature type="transmembrane region" description="Helical" evidence="1">
    <location>
        <begin position="18"/>
        <end position="38"/>
    </location>
</feature>
<keyword evidence="1" id="KW-1133">Transmembrane helix</keyword>
<reference evidence="2 3" key="1">
    <citation type="submission" date="2016-11" db="EMBL/GenBank/DDBJ databases">
        <authorList>
            <person name="Jaros S."/>
            <person name="Januszkiewicz K."/>
            <person name="Wedrychowicz H."/>
        </authorList>
    </citation>
    <scope>NUCLEOTIDE SEQUENCE [LARGE SCALE GENOMIC DNA]</scope>
    <source>
        <strain evidence="2 3">DSM 25660</strain>
    </source>
</reference>
<evidence type="ECO:0000256" key="1">
    <source>
        <dbReference type="SAM" id="Phobius"/>
    </source>
</evidence>
<keyword evidence="3" id="KW-1185">Reference proteome</keyword>
<keyword evidence="1" id="KW-0472">Membrane</keyword>
<gene>
    <name evidence="2" type="ORF">SAMN05444377_103133</name>
</gene>
<sequence>MSNIHNCDGRIDLESEPLLIKTLSLTVIVYPYFYLVLIGSI</sequence>
<evidence type="ECO:0000313" key="2">
    <source>
        <dbReference type="EMBL" id="SHF06150.1"/>
    </source>
</evidence>
<organism evidence="2 3">
    <name type="scientific">Flavobacterium fontis</name>
    <dbReference type="NCBI Taxonomy" id="1124188"/>
    <lineage>
        <taxon>Bacteria</taxon>
        <taxon>Pseudomonadati</taxon>
        <taxon>Bacteroidota</taxon>
        <taxon>Flavobacteriia</taxon>
        <taxon>Flavobacteriales</taxon>
        <taxon>Flavobacteriaceae</taxon>
        <taxon>Flavobacterium</taxon>
    </lineage>
</organism>
<protein>
    <submittedName>
        <fullName evidence="2">Uncharacterized protein</fullName>
    </submittedName>
</protein>
<dbReference type="AlphaFoldDB" id="A0A1M4YK88"/>
<name>A0A1M4YK88_9FLAO</name>
<evidence type="ECO:0000313" key="3">
    <source>
        <dbReference type="Proteomes" id="UP000184147"/>
    </source>
</evidence>